<sequence length="175" mass="19116">MATHTPCFILSAEQILSRIDELSDVLEQCVNDGASVSFMLPFNRDKSRPFWTRVAQSVSCGERIVLGAENAQGTLVGTVQLIIDQPENQPHRADVAKLLVHTSARRCGIARELMNTLEICAHHEGKTLLVLDTSTGSAAELFYHNCGWQKAGVIPGYAKMPDGTLAGTTLFYKTL</sequence>
<accession>A0A6N6K168</accession>
<dbReference type="SUPFAM" id="SSF55729">
    <property type="entry name" value="Acyl-CoA N-acyltransferases (Nat)"/>
    <property type="match status" value="1"/>
</dbReference>
<proteinExistence type="predicted"/>
<dbReference type="InterPro" id="IPR050832">
    <property type="entry name" value="Bact_Acetyltransf"/>
</dbReference>
<dbReference type="EMBL" id="QRDC01000019">
    <property type="protein sequence ID" value="KAA1275620.1"/>
    <property type="molecule type" value="Genomic_DNA"/>
</dbReference>
<dbReference type="Pfam" id="PF13508">
    <property type="entry name" value="Acetyltransf_7"/>
    <property type="match status" value="1"/>
</dbReference>
<evidence type="ECO:0000313" key="5">
    <source>
        <dbReference type="EMBL" id="QXA43065.1"/>
    </source>
</evidence>
<evidence type="ECO:0000313" key="4">
    <source>
        <dbReference type="EMBL" id="KAA1275620.1"/>
    </source>
</evidence>
<dbReference type="CDD" id="cd04301">
    <property type="entry name" value="NAT_SF"/>
    <property type="match status" value="1"/>
</dbReference>
<reference evidence="5 7" key="2">
    <citation type="submission" date="2021-06" db="EMBL/GenBank/DDBJ databases">
        <title>FDA dAtabase for Regulatory Grade micrObial Sequences (FDA-ARGOS): Supporting development and validation of Infectious Disease Dx tests.</title>
        <authorList>
            <person name="Sproer C."/>
            <person name="Gronow S."/>
            <person name="Severitt S."/>
            <person name="Schroder I."/>
            <person name="Tallon L."/>
            <person name="Sadzewicz L."/>
            <person name="Zhao X."/>
            <person name="Boylan J."/>
            <person name="Ott S."/>
            <person name="Bowen H."/>
            <person name="Vavikolanu K."/>
            <person name="Mehta A."/>
            <person name="Aluvathingal J."/>
            <person name="Nadendla S."/>
            <person name="Lowell S."/>
            <person name="Myers T."/>
            <person name="Yan Y."/>
        </authorList>
    </citation>
    <scope>NUCLEOTIDE SEQUENCE [LARGE SCALE GENOMIC DNA]</scope>
    <source>
        <strain evidence="5 7">FDAARGOS 1424</strain>
    </source>
</reference>
<gene>
    <name evidence="4" type="ORF">DXF85_20650</name>
    <name evidence="5" type="ORF">I6L54_13740</name>
</gene>
<keyword evidence="1 4" id="KW-0808">Transferase</keyword>
<evidence type="ECO:0000313" key="6">
    <source>
        <dbReference type="Proteomes" id="UP000468420"/>
    </source>
</evidence>
<dbReference type="EMBL" id="CP077262">
    <property type="protein sequence ID" value="QXA43065.1"/>
    <property type="molecule type" value="Genomic_DNA"/>
</dbReference>
<dbReference type="RefSeq" id="WP_005122711.1">
    <property type="nucleotide sequence ID" value="NZ_CDHL01000019.1"/>
</dbReference>
<dbReference type="Gene3D" id="3.40.630.30">
    <property type="match status" value="1"/>
</dbReference>
<dbReference type="AlphaFoldDB" id="A0A6N6K168"/>
<evidence type="ECO:0000256" key="2">
    <source>
        <dbReference type="ARBA" id="ARBA00023315"/>
    </source>
</evidence>
<dbReference type="Proteomes" id="UP000468420">
    <property type="component" value="Unassembled WGS sequence"/>
</dbReference>
<organism evidence="4 6">
    <name type="scientific">Citrobacter pasteurii</name>
    <dbReference type="NCBI Taxonomy" id="1563222"/>
    <lineage>
        <taxon>Bacteria</taxon>
        <taxon>Pseudomonadati</taxon>
        <taxon>Pseudomonadota</taxon>
        <taxon>Gammaproteobacteria</taxon>
        <taxon>Enterobacterales</taxon>
        <taxon>Enterobacteriaceae</taxon>
        <taxon>Citrobacter</taxon>
    </lineage>
</organism>
<dbReference type="PROSITE" id="PS51186">
    <property type="entry name" value="GNAT"/>
    <property type="match status" value="1"/>
</dbReference>
<name>A0A6N6K168_9ENTR</name>
<feature type="domain" description="N-acetyltransferase" evidence="3">
    <location>
        <begin position="17"/>
        <end position="175"/>
    </location>
</feature>
<protein>
    <submittedName>
        <fullName evidence="4">GNAT family N-acetyltransferase</fullName>
    </submittedName>
</protein>
<evidence type="ECO:0000259" key="3">
    <source>
        <dbReference type="PROSITE" id="PS51186"/>
    </source>
</evidence>
<dbReference type="InterPro" id="IPR016181">
    <property type="entry name" value="Acyl_CoA_acyltransferase"/>
</dbReference>
<keyword evidence="7" id="KW-1185">Reference proteome</keyword>
<dbReference type="PANTHER" id="PTHR43877">
    <property type="entry name" value="AMINOALKYLPHOSPHONATE N-ACETYLTRANSFERASE-RELATED-RELATED"/>
    <property type="match status" value="1"/>
</dbReference>
<keyword evidence="2" id="KW-0012">Acyltransferase</keyword>
<reference evidence="4 6" key="1">
    <citation type="submission" date="2018-08" db="EMBL/GenBank/DDBJ databases">
        <title>Complete genomic analysis of a Citrobacter pasteurii isolated from cockles (Cerastoderma edule) containing a new chromosomic qnrB allele.</title>
        <authorList>
            <person name="Rodrigues A."/>
            <person name="Baptista T."/>
            <person name="Quesada A."/>
            <person name="Campos M.J."/>
        </authorList>
    </citation>
    <scope>NUCLEOTIDE SEQUENCE [LARGE SCALE GENOMIC DNA]</scope>
    <source>
        <strain evidence="4 6">BA18</strain>
    </source>
</reference>
<evidence type="ECO:0000313" key="7">
    <source>
        <dbReference type="Proteomes" id="UP000683579"/>
    </source>
</evidence>
<evidence type="ECO:0000256" key="1">
    <source>
        <dbReference type="ARBA" id="ARBA00022679"/>
    </source>
</evidence>
<dbReference type="Proteomes" id="UP000683579">
    <property type="component" value="Chromosome"/>
</dbReference>
<dbReference type="GO" id="GO:0016747">
    <property type="term" value="F:acyltransferase activity, transferring groups other than amino-acyl groups"/>
    <property type="evidence" value="ECO:0007669"/>
    <property type="project" value="InterPro"/>
</dbReference>
<dbReference type="InterPro" id="IPR000182">
    <property type="entry name" value="GNAT_dom"/>
</dbReference>